<evidence type="ECO:0000259" key="12">
    <source>
        <dbReference type="PROSITE" id="PS50157"/>
    </source>
</evidence>
<dbReference type="GO" id="GO:0005634">
    <property type="term" value="C:nucleus"/>
    <property type="evidence" value="ECO:0007669"/>
    <property type="project" value="UniProtKB-SubCell"/>
</dbReference>
<dbReference type="Pfam" id="PF00096">
    <property type="entry name" value="zf-C2H2"/>
    <property type="match status" value="7"/>
</dbReference>
<organism evidence="13 14">
    <name type="scientific">Lucilia cuprina</name>
    <name type="common">Green bottle fly</name>
    <name type="synonym">Australian sheep blowfly</name>
    <dbReference type="NCBI Taxonomy" id="7375"/>
    <lineage>
        <taxon>Eukaryota</taxon>
        <taxon>Metazoa</taxon>
        <taxon>Ecdysozoa</taxon>
        <taxon>Arthropoda</taxon>
        <taxon>Hexapoda</taxon>
        <taxon>Insecta</taxon>
        <taxon>Pterygota</taxon>
        <taxon>Neoptera</taxon>
        <taxon>Endopterygota</taxon>
        <taxon>Diptera</taxon>
        <taxon>Brachycera</taxon>
        <taxon>Muscomorpha</taxon>
        <taxon>Oestroidea</taxon>
        <taxon>Calliphoridae</taxon>
        <taxon>Luciliinae</taxon>
        <taxon>Lucilia</taxon>
    </lineage>
</organism>
<keyword evidence="9" id="KW-0539">Nucleus</keyword>
<feature type="domain" description="C2H2-type" evidence="12">
    <location>
        <begin position="9"/>
        <end position="32"/>
    </location>
</feature>
<keyword evidence="6" id="KW-0805">Transcription regulation</keyword>
<dbReference type="GO" id="GO:0000981">
    <property type="term" value="F:DNA-binding transcription factor activity, RNA polymerase II-specific"/>
    <property type="evidence" value="ECO:0007669"/>
    <property type="project" value="TreeGrafter"/>
</dbReference>
<feature type="domain" description="C2H2-type" evidence="12">
    <location>
        <begin position="176"/>
        <end position="203"/>
    </location>
</feature>
<evidence type="ECO:0000256" key="10">
    <source>
        <dbReference type="PROSITE-ProRule" id="PRU00042"/>
    </source>
</evidence>
<evidence type="ECO:0000256" key="4">
    <source>
        <dbReference type="ARBA" id="ARBA00022771"/>
    </source>
</evidence>
<dbReference type="Proteomes" id="UP000037069">
    <property type="component" value="Unassembled WGS sequence"/>
</dbReference>
<keyword evidence="2" id="KW-0479">Metal-binding</keyword>
<feature type="domain" description="C2H2-type" evidence="12">
    <location>
        <begin position="510"/>
        <end position="537"/>
    </location>
</feature>
<feature type="domain" description="C2H2-type" evidence="12">
    <location>
        <begin position="38"/>
        <end position="66"/>
    </location>
</feature>
<dbReference type="EMBL" id="JRES01000940">
    <property type="protein sequence ID" value="KNC26996.1"/>
    <property type="molecule type" value="Genomic_DNA"/>
</dbReference>
<comment type="subcellular location">
    <subcellularLocation>
        <location evidence="1">Nucleus</location>
    </subcellularLocation>
</comment>
<dbReference type="InterPro" id="IPR013087">
    <property type="entry name" value="Znf_C2H2_type"/>
</dbReference>
<dbReference type="AlphaFoldDB" id="A0A0L0C431"/>
<feature type="domain" description="C2H2-type" evidence="12">
    <location>
        <begin position="204"/>
        <end position="231"/>
    </location>
</feature>
<dbReference type="Gene3D" id="3.30.160.60">
    <property type="entry name" value="Classic Zinc Finger"/>
    <property type="match status" value="9"/>
</dbReference>
<feature type="domain" description="C2H2-type" evidence="12">
    <location>
        <begin position="452"/>
        <end position="480"/>
    </location>
</feature>
<proteinExistence type="predicted"/>
<feature type="domain" description="C2H2-type" evidence="12">
    <location>
        <begin position="538"/>
        <end position="563"/>
    </location>
</feature>
<keyword evidence="14" id="KW-1185">Reference proteome</keyword>
<name>A0A0L0C431_LUCCU</name>
<dbReference type="SUPFAM" id="SSF57667">
    <property type="entry name" value="beta-beta-alpha zinc fingers"/>
    <property type="match status" value="5"/>
</dbReference>
<dbReference type="OrthoDB" id="6077919at2759"/>
<dbReference type="PROSITE" id="PS00028">
    <property type="entry name" value="ZINC_FINGER_C2H2_1"/>
    <property type="match status" value="10"/>
</dbReference>
<evidence type="ECO:0000256" key="6">
    <source>
        <dbReference type="ARBA" id="ARBA00023015"/>
    </source>
</evidence>
<sequence length="563" mass="66230">MESAISTSFNCELCHKNFTQKSSLNRHVREQHLQPGLYQCKQCGLRFSKKYNLQMHIKNIHTKSLQKTTQYFKSSHGKHNKKQHVSIESIKSSKAQEEEALEQDVQTVAETVLKELKQLQNDIQPMKANEENLTTPTDIGIGIMNNIVVKDNLYPSGQFKKLNVQTITRLDGLTYLICEFCKKEFKKSYNFLRHLRIHTKIRPFICVLCKKTFPTRAQLKNHCSIHRLHESFGLVRKFYQCPKCKEGFSARQQFDKHLSCSLDCGQLTFKCTQCWKTFKTLKTLLSHKHKEKDNEIDLLKKILPVPEPVSGKYDCNLCGLAFSSEIVLKQHVNRHANLFKYQCLECQQTYATQAALRIHTNKTHSRNTNFKCLYCSKILKTKQNCRQHMITHLKLLINTKEQNENLLKYPIFIENVENKETQAEQMLLIKTQKPKISEIDPKLFHAKEEFKYKCSKCDKTFRYNAWLKKHFNYKHCTEKPYECETCRRKFRGKQSLKNHQLVHATQRVKLTCQVCGRLYASNKSLKLHLRIHTQEKPFECHKCCKQFRTSGHLIQHCKSNHKE</sequence>
<evidence type="ECO:0000256" key="8">
    <source>
        <dbReference type="ARBA" id="ARBA00023163"/>
    </source>
</evidence>
<comment type="caution">
    <text evidence="13">The sequence shown here is derived from an EMBL/GenBank/DDBJ whole genome shotgun (WGS) entry which is preliminary data.</text>
</comment>
<dbReference type="InterPro" id="IPR050752">
    <property type="entry name" value="C2H2-ZF_domain"/>
</dbReference>
<accession>A0A0L0C431</accession>
<keyword evidence="7" id="KW-0238">DNA-binding</keyword>
<gene>
    <name evidence="13" type="ORF">FF38_02348</name>
</gene>
<evidence type="ECO:0000256" key="1">
    <source>
        <dbReference type="ARBA" id="ARBA00004123"/>
    </source>
</evidence>
<feature type="domain" description="C2H2-type" evidence="12">
    <location>
        <begin position="481"/>
        <end position="508"/>
    </location>
</feature>
<keyword evidence="4 10" id="KW-0863">Zinc-finger</keyword>
<evidence type="ECO:0000256" key="11">
    <source>
        <dbReference type="SAM" id="MobiDB-lite"/>
    </source>
</evidence>
<dbReference type="OMA" id="HMRAERH"/>
<dbReference type="PANTHER" id="PTHR24384:SF189">
    <property type="entry name" value="C2H2-TYPE DOMAIN-CONTAINING PROTEIN-RELATED"/>
    <property type="match status" value="1"/>
</dbReference>
<dbReference type="PROSITE" id="PS50157">
    <property type="entry name" value="ZINC_FINGER_C2H2_2"/>
    <property type="match status" value="10"/>
</dbReference>
<evidence type="ECO:0000256" key="9">
    <source>
        <dbReference type="ARBA" id="ARBA00023242"/>
    </source>
</evidence>
<feature type="compositionally biased region" description="Basic residues" evidence="11">
    <location>
        <begin position="75"/>
        <end position="84"/>
    </location>
</feature>
<keyword evidence="5" id="KW-0862">Zinc</keyword>
<dbReference type="GO" id="GO:0000978">
    <property type="term" value="F:RNA polymerase II cis-regulatory region sequence-specific DNA binding"/>
    <property type="evidence" value="ECO:0007669"/>
    <property type="project" value="TreeGrafter"/>
</dbReference>
<evidence type="ECO:0000256" key="5">
    <source>
        <dbReference type="ARBA" id="ARBA00022833"/>
    </source>
</evidence>
<reference evidence="13 14" key="1">
    <citation type="journal article" date="2015" name="Nat. Commun.">
        <title>Lucilia cuprina genome unlocks parasitic fly biology to underpin future interventions.</title>
        <authorList>
            <person name="Anstead C.A."/>
            <person name="Korhonen P.K."/>
            <person name="Young N.D."/>
            <person name="Hall R.S."/>
            <person name="Jex A.R."/>
            <person name="Murali S.C."/>
            <person name="Hughes D.S."/>
            <person name="Lee S.F."/>
            <person name="Perry T."/>
            <person name="Stroehlein A.J."/>
            <person name="Ansell B.R."/>
            <person name="Breugelmans B."/>
            <person name="Hofmann A."/>
            <person name="Qu J."/>
            <person name="Dugan S."/>
            <person name="Lee S.L."/>
            <person name="Chao H."/>
            <person name="Dinh H."/>
            <person name="Han Y."/>
            <person name="Doddapaneni H.V."/>
            <person name="Worley K.C."/>
            <person name="Muzny D.M."/>
            <person name="Ioannidis P."/>
            <person name="Waterhouse R.M."/>
            <person name="Zdobnov E.M."/>
            <person name="James P.J."/>
            <person name="Bagnall N.H."/>
            <person name="Kotze A.C."/>
            <person name="Gibbs R.A."/>
            <person name="Richards S."/>
            <person name="Batterham P."/>
            <person name="Gasser R.B."/>
        </authorList>
    </citation>
    <scope>NUCLEOTIDE SEQUENCE [LARGE SCALE GENOMIC DNA]</scope>
    <source>
        <strain evidence="13 14">LS</strain>
        <tissue evidence="13">Full body</tissue>
    </source>
</reference>
<keyword evidence="8" id="KW-0804">Transcription</keyword>
<evidence type="ECO:0000313" key="14">
    <source>
        <dbReference type="Proteomes" id="UP000037069"/>
    </source>
</evidence>
<keyword evidence="3" id="KW-0677">Repeat</keyword>
<feature type="region of interest" description="Disordered" evidence="11">
    <location>
        <begin position="69"/>
        <end position="89"/>
    </location>
</feature>
<dbReference type="InterPro" id="IPR036236">
    <property type="entry name" value="Znf_C2H2_sf"/>
</dbReference>
<evidence type="ECO:0000256" key="7">
    <source>
        <dbReference type="ARBA" id="ARBA00023125"/>
    </source>
</evidence>
<dbReference type="GO" id="GO:0008270">
    <property type="term" value="F:zinc ion binding"/>
    <property type="evidence" value="ECO:0007669"/>
    <property type="project" value="UniProtKB-KW"/>
</dbReference>
<dbReference type="SMART" id="SM00355">
    <property type="entry name" value="ZnF_C2H2"/>
    <property type="match status" value="13"/>
</dbReference>
<dbReference type="PANTHER" id="PTHR24384">
    <property type="entry name" value="FINGER PUTATIVE TRANSCRIPTION FACTOR FAMILY-RELATED"/>
    <property type="match status" value="1"/>
</dbReference>
<protein>
    <recommendedName>
        <fullName evidence="12">C2H2-type domain-containing protein</fullName>
    </recommendedName>
</protein>
<feature type="domain" description="C2H2-type" evidence="12">
    <location>
        <begin position="313"/>
        <end position="337"/>
    </location>
</feature>
<dbReference type="Pfam" id="PF12874">
    <property type="entry name" value="zf-met"/>
    <property type="match status" value="1"/>
</dbReference>
<evidence type="ECO:0000256" key="3">
    <source>
        <dbReference type="ARBA" id="ARBA00022737"/>
    </source>
</evidence>
<dbReference type="FunFam" id="3.30.160.60:FF:000065">
    <property type="entry name" value="B-cell CLL/lymphoma 6, member B"/>
    <property type="match status" value="1"/>
</dbReference>
<feature type="domain" description="C2H2-type" evidence="12">
    <location>
        <begin position="341"/>
        <end position="369"/>
    </location>
</feature>
<evidence type="ECO:0000256" key="2">
    <source>
        <dbReference type="ARBA" id="ARBA00022723"/>
    </source>
</evidence>
<evidence type="ECO:0000313" key="13">
    <source>
        <dbReference type="EMBL" id="KNC26996.1"/>
    </source>
</evidence>